<organism evidence="2 3">
    <name type="scientific">Pedobacter agri</name>
    <dbReference type="NCBI Taxonomy" id="454586"/>
    <lineage>
        <taxon>Bacteria</taxon>
        <taxon>Pseudomonadati</taxon>
        <taxon>Bacteroidota</taxon>
        <taxon>Sphingobacteriia</taxon>
        <taxon>Sphingobacteriales</taxon>
        <taxon>Sphingobacteriaceae</taxon>
        <taxon>Pedobacter</taxon>
    </lineage>
</organism>
<dbReference type="RefSeq" id="WP_010601414.1">
    <property type="nucleotide sequence ID" value="NZ_JAPJUH010000002.1"/>
</dbReference>
<proteinExistence type="predicted"/>
<reference evidence="2" key="1">
    <citation type="submission" date="2022-11" db="EMBL/GenBank/DDBJ databases">
        <authorList>
            <person name="Graham C."/>
            <person name="Newman J.D."/>
        </authorList>
    </citation>
    <scope>NUCLEOTIDE SEQUENCE</scope>
    <source>
        <strain evidence="2">DSM 19486</strain>
    </source>
</reference>
<evidence type="ECO:0000313" key="3">
    <source>
        <dbReference type="Proteomes" id="UP001142592"/>
    </source>
</evidence>
<name>A0A9X3DCT1_9SPHI</name>
<gene>
    <name evidence="2" type="ORF">OQZ29_08525</name>
</gene>
<evidence type="ECO:0000313" key="2">
    <source>
        <dbReference type="EMBL" id="MCX3264785.1"/>
    </source>
</evidence>
<protein>
    <recommendedName>
        <fullName evidence="4">DUF1351 domain-containing protein</fullName>
    </recommendedName>
</protein>
<comment type="caution">
    <text evidence="2">The sequence shown here is derived from an EMBL/GenBank/DDBJ whole genome shotgun (WGS) entry which is preliminary data.</text>
</comment>
<feature type="coiled-coil region" evidence="1">
    <location>
        <begin position="257"/>
        <end position="299"/>
    </location>
</feature>
<dbReference type="EMBL" id="JAPJUH010000002">
    <property type="protein sequence ID" value="MCX3264785.1"/>
    <property type="molecule type" value="Genomic_DNA"/>
</dbReference>
<dbReference type="AlphaFoldDB" id="A0A9X3DCT1"/>
<keyword evidence="3" id="KW-1185">Reference proteome</keyword>
<evidence type="ECO:0008006" key="4">
    <source>
        <dbReference type="Google" id="ProtNLM"/>
    </source>
</evidence>
<accession>A0A9X3DCT1</accession>
<keyword evidence="1" id="KW-0175">Coiled coil</keyword>
<dbReference type="Proteomes" id="UP001142592">
    <property type="component" value="Unassembled WGS sequence"/>
</dbReference>
<evidence type="ECO:0000256" key="1">
    <source>
        <dbReference type="SAM" id="Coils"/>
    </source>
</evidence>
<sequence length="409" mass="45835">MSTTVENQTQELIKVEEITSTMAGAGEVLAKNQNLLANAVAKAKLLIDTAASGMSDELDAEINTWQLNAKKALTIMNDRRSPITQLMTKMAKVFTNMEADLDPTKPASYYTQAQNLRNQWAKEKAELKRIEEAKIKAKQDKDNEAINLKAEIAKQVRDLYNQKLFAFKGYMSKLFNGLDLTNATETSAKIKAVAQVYPVDKFNELVPTLFASHHNNEELTALITEIRDGLYQELSVNYTKNIEAEKNRLTDLIPSRINELNAIAKSSKAEKERLEKEAKERQEREAAQLLKDQEAQKLADQKRIDDEKKMNEAAAAFDAQASIAQLTSEQAKTKESYVIEVSDAQGWGAIFLFWFEHEGKGLTPADIEKKTMKQMKAFAEKKAGIKGGGVFIDNPYVAYIDEVKAVVTK</sequence>